<protein>
    <submittedName>
        <fullName evidence="3">Uncharacterized protein</fullName>
    </submittedName>
</protein>
<feature type="transmembrane region" description="Helical" evidence="2">
    <location>
        <begin position="75"/>
        <end position="99"/>
    </location>
</feature>
<keyword evidence="2" id="KW-0812">Transmembrane</keyword>
<name>A0A7J7J700_BUGNE</name>
<sequence length="102" mass="11250">MINANKQILRQLKALNDNSGQPQPEVRIEQPDSQVRQRGDLQPANGDNGNGTPPIVHTYVTTTTTEIFPPSCVCLYLGVAIPIFVTIFSWVLAKCLGIFQQI</sequence>
<keyword evidence="2" id="KW-0472">Membrane</keyword>
<evidence type="ECO:0000313" key="4">
    <source>
        <dbReference type="Proteomes" id="UP000593567"/>
    </source>
</evidence>
<organism evidence="3 4">
    <name type="scientific">Bugula neritina</name>
    <name type="common">Brown bryozoan</name>
    <name type="synonym">Sertularia neritina</name>
    <dbReference type="NCBI Taxonomy" id="10212"/>
    <lineage>
        <taxon>Eukaryota</taxon>
        <taxon>Metazoa</taxon>
        <taxon>Spiralia</taxon>
        <taxon>Lophotrochozoa</taxon>
        <taxon>Bryozoa</taxon>
        <taxon>Gymnolaemata</taxon>
        <taxon>Cheilostomatida</taxon>
        <taxon>Flustrina</taxon>
        <taxon>Buguloidea</taxon>
        <taxon>Bugulidae</taxon>
        <taxon>Bugula</taxon>
    </lineage>
</organism>
<feature type="region of interest" description="Disordered" evidence="1">
    <location>
        <begin position="13"/>
        <end position="56"/>
    </location>
</feature>
<reference evidence="3" key="1">
    <citation type="submission" date="2020-06" db="EMBL/GenBank/DDBJ databases">
        <title>Draft genome of Bugula neritina, a colonial animal packing powerful symbionts and potential medicines.</title>
        <authorList>
            <person name="Rayko M."/>
        </authorList>
    </citation>
    <scope>NUCLEOTIDE SEQUENCE [LARGE SCALE GENOMIC DNA]</scope>
    <source>
        <strain evidence="3">Kwan_BN1</strain>
    </source>
</reference>
<keyword evidence="4" id="KW-1185">Reference proteome</keyword>
<evidence type="ECO:0000256" key="1">
    <source>
        <dbReference type="SAM" id="MobiDB-lite"/>
    </source>
</evidence>
<proteinExistence type="predicted"/>
<evidence type="ECO:0000256" key="2">
    <source>
        <dbReference type="SAM" id="Phobius"/>
    </source>
</evidence>
<dbReference type="EMBL" id="VXIV02003069">
    <property type="protein sequence ID" value="KAF6021311.1"/>
    <property type="molecule type" value="Genomic_DNA"/>
</dbReference>
<comment type="caution">
    <text evidence="3">The sequence shown here is derived from an EMBL/GenBank/DDBJ whole genome shotgun (WGS) entry which is preliminary data.</text>
</comment>
<accession>A0A7J7J700</accession>
<dbReference type="Proteomes" id="UP000593567">
    <property type="component" value="Unassembled WGS sequence"/>
</dbReference>
<gene>
    <name evidence="3" type="ORF">EB796_020385</name>
</gene>
<evidence type="ECO:0000313" key="3">
    <source>
        <dbReference type="EMBL" id="KAF6021311.1"/>
    </source>
</evidence>
<feature type="compositionally biased region" description="Basic and acidic residues" evidence="1">
    <location>
        <begin position="26"/>
        <end position="39"/>
    </location>
</feature>
<keyword evidence="2" id="KW-1133">Transmembrane helix</keyword>
<dbReference type="AlphaFoldDB" id="A0A7J7J700"/>